<dbReference type="Proteomes" id="UP001140087">
    <property type="component" value="Unassembled WGS sequence"/>
</dbReference>
<protein>
    <submittedName>
        <fullName evidence="1">Uncharacterized protein</fullName>
    </submittedName>
</protein>
<gene>
    <name evidence="1" type="ORF">H4R21_001038</name>
</gene>
<comment type="caution">
    <text evidence="1">The sequence shown here is derived from an EMBL/GenBank/DDBJ whole genome shotgun (WGS) entry which is preliminary data.</text>
</comment>
<dbReference type="EMBL" id="JANBUN010000186">
    <property type="protein sequence ID" value="KAJ2806024.1"/>
    <property type="molecule type" value="Genomic_DNA"/>
</dbReference>
<organism evidence="1 2">
    <name type="scientific">Coemansia helicoidea</name>
    <dbReference type="NCBI Taxonomy" id="1286919"/>
    <lineage>
        <taxon>Eukaryota</taxon>
        <taxon>Fungi</taxon>
        <taxon>Fungi incertae sedis</taxon>
        <taxon>Zoopagomycota</taxon>
        <taxon>Kickxellomycotina</taxon>
        <taxon>Kickxellomycetes</taxon>
        <taxon>Kickxellales</taxon>
        <taxon>Kickxellaceae</taxon>
        <taxon>Coemansia</taxon>
    </lineage>
</organism>
<evidence type="ECO:0000313" key="2">
    <source>
        <dbReference type="Proteomes" id="UP001140087"/>
    </source>
</evidence>
<keyword evidence="2" id="KW-1185">Reference proteome</keyword>
<name>A0ACC1LD39_9FUNG</name>
<evidence type="ECO:0000313" key="1">
    <source>
        <dbReference type="EMBL" id="KAJ2806024.1"/>
    </source>
</evidence>
<reference evidence="1" key="1">
    <citation type="submission" date="2022-07" db="EMBL/GenBank/DDBJ databases">
        <title>Phylogenomic reconstructions and comparative analyses of Kickxellomycotina fungi.</title>
        <authorList>
            <person name="Reynolds N.K."/>
            <person name="Stajich J.E."/>
            <person name="Barry K."/>
            <person name="Grigoriev I.V."/>
            <person name="Crous P."/>
            <person name="Smith M.E."/>
        </authorList>
    </citation>
    <scope>NUCLEOTIDE SEQUENCE</scope>
    <source>
        <strain evidence="1">BCRC 34780</strain>
    </source>
</reference>
<proteinExistence type="predicted"/>
<accession>A0ACC1LD39</accession>
<sequence length="107" mass="10734">MVQRNELGGIDGKAAGRAAEVGYVPPQMELAAQLYAADRNRPIGQGSRTGSGTTASDSESSESHSSNSSSESDASSSGARCLTSAADARVLVYMAVAGCAASMLGGF</sequence>